<reference evidence="3" key="1">
    <citation type="submission" date="2021-02" db="EMBL/GenBank/DDBJ databases">
        <authorList>
            <person name="Nowell W R."/>
        </authorList>
    </citation>
    <scope>NUCLEOTIDE SEQUENCE</scope>
</reference>
<evidence type="ECO:0000313" key="7">
    <source>
        <dbReference type="Proteomes" id="UP000663829"/>
    </source>
</evidence>
<dbReference type="InterPro" id="IPR003819">
    <property type="entry name" value="TauD/TfdA-like"/>
</dbReference>
<dbReference type="Proteomes" id="UP000663829">
    <property type="component" value="Unassembled WGS sequence"/>
</dbReference>
<organism evidence="3 7">
    <name type="scientific">Didymodactylos carnosus</name>
    <dbReference type="NCBI Taxonomy" id="1234261"/>
    <lineage>
        <taxon>Eukaryota</taxon>
        <taxon>Metazoa</taxon>
        <taxon>Spiralia</taxon>
        <taxon>Gnathifera</taxon>
        <taxon>Rotifera</taxon>
        <taxon>Eurotatoria</taxon>
        <taxon>Bdelloidea</taxon>
        <taxon>Philodinida</taxon>
        <taxon>Philodinidae</taxon>
        <taxon>Didymodactylos</taxon>
    </lineage>
</organism>
<dbReference type="AlphaFoldDB" id="A0A814DD41"/>
<dbReference type="OrthoDB" id="408743at2759"/>
<keyword evidence="1" id="KW-0560">Oxidoreductase</keyword>
<name>A0A814DD41_9BILA</name>
<dbReference type="Gene3D" id="3.60.130.10">
    <property type="entry name" value="Clavaminate synthase-like"/>
    <property type="match status" value="1"/>
</dbReference>
<dbReference type="InterPro" id="IPR050411">
    <property type="entry name" value="AlphaKG_dependent_hydroxylases"/>
</dbReference>
<feature type="domain" description="TauD/TfdA-like" evidence="2">
    <location>
        <begin position="32"/>
        <end position="319"/>
    </location>
</feature>
<dbReference type="Pfam" id="PF02668">
    <property type="entry name" value="TauD"/>
    <property type="match status" value="1"/>
</dbReference>
<dbReference type="EMBL" id="CAJNOK010017962">
    <property type="protein sequence ID" value="CAF1273564.1"/>
    <property type="molecule type" value="Genomic_DNA"/>
</dbReference>
<accession>A0A814DD41</accession>
<evidence type="ECO:0000313" key="6">
    <source>
        <dbReference type="EMBL" id="CAF4078781.1"/>
    </source>
</evidence>
<evidence type="ECO:0000313" key="3">
    <source>
        <dbReference type="EMBL" id="CAF0954143.1"/>
    </source>
</evidence>
<keyword evidence="7" id="KW-1185">Reference proteome</keyword>
<dbReference type="EMBL" id="CAJOBC010002361">
    <property type="protein sequence ID" value="CAF3729438.1"/>
    <property type="molecule type" value="Genomic_DNA"/>
</dbReference>
<dbReference type="InterPro" id="IPR042098">
    <property type="entry name" value="TauD-like_sf"/>
</dbReference>
<dbReference type="GO" id="GO:0016491">
    <property type="term" value="F:oxidoreductase activity"/>
    <property type="evidence" value="ECO:0007669"/>
    <property type="project" value="UniProtKB-KW"/>
</dbReference>
<dbReference type="EMBL" id="CAJNOQ010002362">
    <property type="protein sequence ID" value="CAF0954143.1"/>
    <property type="molecule type" value="Genomic_DNA"/>
</dbReference>
<proteinExistence type="predicted"/>
<dbReference type="EMBL" id="CAJOBA010039521">
    <property type="protein sequence ID" value="CAF4078781.1"/>
    <property type="molecule type" value="Genomic_DNA"/>
</dbReference>
<evidence type="ECO:0000256" key="1">
    <source>
        <dbReference type="ARBA" id="ARBA00023002"/>
    </source>
</evidence>
<evidence type="ECO:0000259" key="2">
    <source>
        <dbReference type="Pfam" id="PF02668"/>
    </source>
</evidence>
<evidence type="ECO:0000313" key="5">
    <source>
        <dbReference type="EMBL" id="CAF3729438.1"/>
    </source>
</evidence>
<dbReference type="Proteomes" id="UP000682733">
    <property type="component" value="Unassembled WGS sequence"/>
</dbReference>
<dbReference type="FunFam" id="3.60.130.10:FF:000006">
    <property type="entry name" value="Clavaminate synthase-like protein At3g21360"/>
    <property type="match status" value="1"/>
</dbReference>
<protein>
    <recommendedName>
        <fullName evidence="2">TauD/TfdA-like domain-containing protein</fullName>
    </recommendedName>
</protein>
<dbReference type="SUPFAM" id="SSF51197">
    <property type="entry name" value="Clavaminate synthase-like"/>
    <property type="match status" value="1"/>
</dbReference>
<evidence type="ECO:0000313" key="4">
    <source>
        <dbReference type="EMBL" id="CAF1273564.1"/>
    </source>
</evidence>
<dbReference type="Proteomes" id="UP000677228">
    <property type="component" value="Unassembled WGS sequence"/>
</dbReference>
<dbReference type="Proteomes" id="UP000681722">
    <property type="component" value="Unassembled WGS sequence"/>
</dbReference>
<comment type="caution">
    <text evidence="3">The sequence shown here is derived from an EMBL/GenBank/DDBJ whole genome shotgun (WGS) entry which is preliminary data.</text>
</comment>
<gene>
    <name evidence="3" type="ORF">GPM918_LOCUS11406</name>
    <name evidence="4" type="ORF">OVA965_LOCUS27303</name>
    <name evidence="5" type="ORF">SRO942_LOCUS11405</name>
    <name evidence="6" type="ORF">TMI583_LOCUS28045</name>
</gene>
<dbReference type="PANTHER" id="PTHR10696:SF21">
    <property type="entry name" value="TAUD_TFDA-LIKE DOMAIN-CONTAINING PROTEIN"/>
    <property type="match status" value="1"/>
</dbReference>
<sequence>MTKIIETEIPEQIVLEGNIRFPLVINPSNEIHNLDDTLKFIADHRDELLKRLLQHGAVLFRHFPIDNPSDFNQFALEFGWKDLPYIGGAAPRSRVVGVVFTTNESPPSKPIPFHHEMAQVPKFPSHLFFYCDIPSSRGGATPICYSPLIYETIRQERPEFVAKLEEKCIRYTRILPDGDDNSSAIGRGWQSTYLTEDPKRAEELCKEQGTDYEWLENGCLKTVTKVLPAIRLDERTGKHSWFNSIVAAYKGWRDSRNDPKKAVTYGDGTEIEEEYIEFCETLMQKLCVSFKWEKGDVLLIDNKQVLHSREAFEPPRKILAALFQ</sequence>
<dbReference type="PANTHER" id="PTHR10696">
    <property type="entry name" value="GAMMA-BUTYROBETAINE HYDROXYLASE-RELATED"/>
    <property type="match status" value="1"/>
</dbReference>